<organism evidence="5 7">
    <name type="scientific">Providencia rettgeri</name>
    <dbReference type="NCBI Taxonomy" id="587"/>
    <lineage>
        <taxon>Bacteria</taxon>
        <taxon>Pseudomonadati</taxon>
        <taxon>Pseudomonadota</taxon>
        <taxon>Gammaproteobacteria</taxon>
        <taxon>Enterobacterales</taxon>
        <taxon>Morganellaceae</taxon>
        <taxon>Providencia</taxon>
    </lineage>
</organism>
<dbReference type="Pfam" id="PF11319">
    <property type="entry name" value="VasI"/>
    <property type="match status" value="1"/>
</dbReference>
<dbReference type="InterPro" id="IPR017738">
    <property type="entry name" value="T6SS-assoc_VCA0118"/>
</dbReference>
<evidence type="ECO:0000313" key="2">
    <source>
        <dbReference type="EMBL" id="CAB5662844.1"/>
    </source>
</evidence>
<dbReference type="GeneID" id="92275551"/>
<dbReference type="NCBIfam" id="TIGR03360">
    <property type="entry name" value="VI_minor_1"/>
    <property type="match status" value="1"/>
</dbReference>
<accession>A0A264VXX9</accession>
<dbReference type="EMBL" id="CP076405">
    <property type="protein sequence ID" value="QWQ19522.1"/>
    <property type="molecule type" value="Genomic_DNA"/>
</dbReference>
<dbReference type="EMBL" id="NOWC01000002">
    <property type="protein sequence ID" value="OZS76196.1"/>
    <property type="molecule type" value="Genomic_DNA"/>
</dbReference>
<dbReference type="Proteomes" id="UP001159001">
    <property type="component" value="Unassembled WGS sequence"/>
</dbReference>
<keyword evidence="1" id="KW-0732">Signal</keyword>
<dbReference type="Proteomes" id="UP001155882">
    <property type="component" value="Unassembled WGS sequence"/>
</dbReference>
<feature type="chain" id="PRO_5011915184" evidence="1">
    <location>
        <begin position="25"/>
        <end position="216"/>
    </location>
</feature>
<gene>
    <name evidence="3" type="primary">tagO</name>
    <name evidence="6" type="synonym">vasI</name>
    <name evidence="5" type="ORF">CHI95_03220</name>
    <name evidence="2" type="ORF">GHA_00308</name>
    <name evidence="6" type="ORF">KOF27_12900</name>
    <name evidence="3" type="ORF">KYI77_06955</name>
    <name evidence="4" type="ORF">OGX73_08660</name>
</gene>
<evidence type="ECO:0000313" key="4">
    <source>
        <dbReference type="EMBL" id="MDI9092689.1"/>
    </source>
</evidence>
<reference evidence="2" key="2">
    <citation type="submission" date="2020-05" db="EMBL/GenBank/DDBJ databases">
        <authorList>
            <person name="Delgado-Blas J."/>
        </authorList>
    </citation>
    <scope>NUCLEOTIDE SEQUENCE</scope>
    <source>
        <strain evidence="2">BB1453</strain>
    </source>
</reference>
<evidence type="ECO:0000313" key="5">
    <source>
        <dbReference type="EMBL" id="OZS76196.1"/>
    </source>
</evidence>
<dbReference type="Proteomes" id="UP000216001">
    <property type="component" value="Unassembled WGS sequence"/>
</dbReference>
<proteinExistence type="predicted"/>
<protein>
    <submittedName>
        <fullName evidence="3 5">Type VI secretion system-associated protein</fullName>
    </submittedName>
    <submittedName>
        <fullName evidence="6">Type VI secretion system-associated protein VasI</fullName>
    </submittedName>
    <submittedName>
        <fullName evidence="2">Type VI secretion-associated protein, VC_A0118 family</fullName>
    </submittedName>
</protein>
<feature type="signal peptide" evidence="1">
    <location>
        <begin position="1"/>
        <end position="24"/>
    </location>
</feature>
<reference evidence="6" key="3">
    <citation type="submission" date="2021-06" db="EMBL/GenBank/DDBJ databases">
        <title>Emergence of genetically related NDM-1-producing Providencia rettgeri strains in Argentina.</title>
        <authorList>
            <person name="Pasteran F."/>
            <person name="Meo A."/>
            <person name="Gomez S."/>
            <person name="Derdoy L."/>
            <person name="Albronoz E."/>
            <person name="Faccone D."/>
            <person name="Guerriero L."/>
            <person name="Archuby D."/>
            <person name="Tarzia A."/>
            <person name="Lopez M."/>
            <person name="Corso A."/>
        </authorList>
    </citation>
    <scope>NUCLEOTIDE SEQUENCE</scope>
    <source>
        <strain evidence="6">PreM15628</strain>
    </source>
</reference>
<reference evidence="5 7" key="1">
    <citation type="submission" date="2017-07" db="EMBL/GenBank/DDBJ databases">
        <title>blaIMP-27 on transferable plasmids in Proteus mirabilis and Providencia rettgeri.</title>
        <authorList>
            <person name="Potter R."/>
        </authorList>
    </citation>
    <scope>NUCLEOTIDE SEQUENCE [LARGE SCALE GENOMIC DNA]</scope>
    <source>
        <strain evidence="5 7">PR1</strain>
    </source>
</reference>
<dbReference type="EMBL" id="CAHPSF010000001">
    <property type="protein sequence ID" value="CAB5662844.1"/>
    <property type="molecule type" value="Genomic_DNA"/>
</dbReference>
<dbReference type="RefSeq" id="WP_004256010.1">
    <property type="nucleotide sequence ID" value="NZ_ABDWLN020000018.1"/>
</dbReference>
<sequence length="216" mass="24305">MKILKLFFCSLMLVFFALSGKAESNISQKIAEELTQCRLESSQLIRLDCYDKIALSSTPAANTSPNIAQMGKTWRQAYEHEMKRVENSAGFLVSVPENGDYPVIMTIPAIGFQPPRPVLMLSCIDNITRMQIILPNKQDAGSVMVSTDRTQFTAEWFLRENGYVLESSRGLPGIDEIKRLLNGEKLTLKLTNNEKLTFNISGMSQEIKPLRAACHW</sequence>
<dbReference type="AlphaFoldDB" id="A0A264VXX9"/>
<evidence type="ECO:0000313" key="7">
    <source>
        <dbReference type="Proteomes" id="UP000216001"/>
    </source>
</evidence>
<dbReference type="EMBL" id="JAHWLI010000016">
    <property type="protein sequence ID" value="MBW3116195.1"/>
    <property type="molecule type" value="Genomic_DNA"/>
</dbReference>
<name>A0A264VXX9_PRORE</name>
<reference evidence="4" key="5">
    <citation type="submission" date="2022-10" db="EMBL/GenBank/DDBJ databases">
        <title>Bacterial isolates recovered from the One Health project in Brazil.</title>
        <authorList>
            <person name="Valiatti T.B."/>
            <person name="Santos F."/>
            <person name="Cayo R."/>
            <person name="Gales A.C."/>
        </authorList>
    </citation>
    <scope>NUCLEOTIDE SEQUENCE</scope>
    <source>
        <strain evidence="4">PVR188</strain>
    </source>
</reference>
<evidence type="ECO:0000256" key="1">
    <source>
        <dbReference type="SAM" id="SignalP"/>
    </source>
</evidence>
<dbReference type="Proteomes" id="UP000834611">
    <property type="component" value="Unassembled WGS sequence"/>
</dbReference>
<reference evidence="3" key="4">
    <citation type="submission" date="2021-07" db="EMBL/GenBank/DDBJ databases">
        <authorList>
            <person name="Stanton E."/>
        </authorList>
    </citation>
    <scope>NUCLEOTIDE SEQUENCE</scope>
    <source>
        <strain evidence="3">2021EL-01139</strain>
    </source>
</reference>
<evidence type="ECO:0000313" key="3">
    <source>
        <dbReference type="EMBL" id="MBW3116195.1"/>
    </source>
</evidence>
<evidence type="ECO:0000313" key="6">
    <source>
        <dbReference type="EMBL" id="QWQ19522.1"/>
    </source>
</evidence>
<dbReference type="EMBL" id="JAOWIN010000005">
    <property type="protein sequence ID" value="MDI9092689.1"/>
    <property type="molecule type" value="Genomic_DNA"/>
</dbReference>
<dbReference type="Proteomes" id="UP000682358">
    <property type="component" value="Chromosome"/>
</dbReference>